<keyword evidence="2" id="KW-1185">Reference proteome</keyword>
<comment type="caution">
    <text evidence="1">The sequence shown here is derived from an EMBL/GenBank/DDBJ whole genome shotgun (WGS) entry which is preliminary data.</text>
</comment>
<reference evidence="1" key="1">
    <citation type="submission" date="2021-02" db="EMBL/GenBank/DDBJ databases">
        <authorList>
            <consortium name="DOE Joint Genome Institute"/>
            <person name="Ahrendt S."/>
            <person name="Looney B.P."/>
            <person name="Miyauchi S."/>
            <person name="Morin E."/>
            <person name="Drula E."/>
            <person name="Courty P.E."/>
            <person name="Chicoki N."/>
            <person name="Fauchery L."/>
            <person name="Kohler A."/>
            <person name="Kuo A."/>
            <person name="Labutti K."/>
            <person name="Pangilinan J."/>
            <person name="Lipzen A."/>
            <person name="Riley R."/>
            <person name="Andreopoulos W."/>
            <person name="He G."/>
            <person name="Johnson J."/>
            <person name="Barry K.W."/>
            <person name="Grigoriev I.V."/>
            <person name="Nagy L."/>
            <person name="Hibbett D."/>
            <person name="Henrissat B."/>
            <person name="Matheny P.B."/>
            <person name="Labbe J."/>
            <person name="Martin F."/>
        </authorList>
    </citation>
    <scope>NUCLEOTIDE SEQUENCE</scope>
    <source>
        <strain evidence="1">FP105234-sp</strain>
    </source>
</reference>
<sequence length="480" mass="52341">MPDSEPVTPFIPPFEMGGSASPIRPNVIPPNAVPTWSPSVSQAPPSAHPAYLSPYGTPYVHPASMQTPSSYFMPNVQLPQDAAGGAPPPLQHSHSQGPPPGAYPPPQHAPPHSAPPPGFSADWTGFQPQHGMPPPAAAGFTPYAPPGAPPPWQTPGYATGYSAYQTPLPPTFPPQHFGMPPGSATWAPPFQTPLQGFATPGTPYGPNPYGSPPWGHPGMAPPQQAPGRPRQPERRADRVDKLSPFAAGPHYGPVLTPMLVKTVRVSLQVNPLLMPPADEERAYLKWNMLFSTSHCQRSTDPSHRSWSVGRDEPATFPRVSTLTLISRTLPWLITVAPSNPTIGVTCGDIVEQLSEFMQRRMRKEDYEGAQSERRRLIRTAYHHNRSRSSGVPGGRLGDGLKRLDWLGTQTMWGGVQRNDAFVSDRHSVALPCTLELVCLERPLMYEDEVQEEPQRRRDSSRHRSRSRAGSRPSSSLDNSP</sequence>
<gene>
    <name evidence="1" type="ORF">FA95DRAFT_1606501</name>
</gene>
<name>A0ACB8RSY0_9AGAM</name>
<dbReference type="Proteomes" id="UP000814033">
    <property type="component" value="Unassembled WGS sequence"/>
</dbReference>
<reference evidence="1" key="2">
    <citation type="journal article" date="2022" name="New Phytol.">
        <title>Evolutionary transition to the ectomycorrhizal habit in the genomes of a hyperdiverse lineage of mushroom-forming fungi.</title>
        <authorList>
            <person name="Looney B."/>
            <person name="Miyauchi S."/>
            <person name="Morin E."/>
            <person name="Drula E."/>
            <person name="Courty P.E."/>
            <person name="Kohler A."/>
            <person name="Kuo A."/>
            <person name="LaButti K."/>
            <person name="Pangilinan J."/>
            <person name="Lipzen A."/>
            <person name="Riley R."/>
            <person name="Andreopoulos W."/>
            <person name="He G."/>
            <person name="Johnson J."/>
            <person name="Nolan M."/>
            <person name="Tritt A."/>
            <person name="Barry K.W."/>
            <person name="Grigoriev I.V."/>
            <person name="Nagy L.G."/>
            <person name="Hibbett D."/>
            <person name="Henrissat B."/>
            <person name="Matheny P.B."/>
            <person name="Labbe J."/>
            <person name="Martin F.M."/>
        </authorList>
    </citation>
    <scope>NUCLEOTIDE SEQUENCE</scope>
    <source>
        <strain evidence="1">FP105234-sp</strain>
    </source>
</reference>
<protein>
    <submittedName>
        <fullName evidence="1">Uncharacterized protein</fullName>
    </submittedName>
</protein>
<proteinExistence type="predicted"/>
<accession>A0ACB8RSY0</accession>
<organism evidence="1 2">
    <name type="scientific">Auriscalpium vulgare</name>
    <dbReference type="NCBI Taxonomy" id="40419"/>
    <lineage>
        <taxon>Eukaryota</taxon>
        <taxon>Fungi</taxon>
        <taxon>Dikarya</taxon>
        <taxon>Basidiomycota</taxon>
        <taxon>Agaricomycotina</taxon>
        <taxon>Agaricomycetes</taxon>
        <taxon>Russulales</taxon>
        <taxon>Auriscalpiaceae</taxon>
        <taxon>Auriscalpium</taxon>
    </lineage>
</organism>
<evidence type="ECO:0000313" key="2">
    <source>
        <dbReference type="Proteomes" id="UP000814033"/>
    </source>
</evidence>
<evidence type="ECO:0000313" key="1">
    <source>
        <dbReference type="EMBL" id="KAI0046932.1"/>
    </source>
</evidence>
<dbReference type="EMBL" id="MU275914">
    <property type="protein sequence ID" value="KAI0046932.1"/>
    <property type="molecule type" value="Genomic_DNA"/>
</dbReference>